<organism evidence="2 3">
    <name type="scientific">Marinoscillum luteum</name>
    <dbReference type="NCBI Taxonomy" id="861051"/>
    <lineage>
        <taxon>Bacteria</taxon>
        <taxon>Pseudomonadati</taxon>
        <taxon>Bacteroidota</taxon>
        <taxon>Cytophagia</taxon>
        <taxon>Cytophagales</taxon>
        <taxon>Reichenbachiellaceae</taxon>
        <taxon>Marinoscillum</taxon>
    </lineage>
</organism>
<feature type="transmembrane region" description="Helical" evidence="1">
    <location>
        <begin position="44"/>
        <end position="66"/>
    </location>
</feature>
<feature type="transmembrane region" description="Helical" evidence="1">
    <location>
        <begin position="78"/>
        <end position="96"/>
    </location>
</feature>
<dbReference type="EMBL" id="JBIPKE010000017">
    <property type="protein sequence ID" value="MFH6984424.1"/>
    <property type="molecule type" value="Genomic_DNA"/>
</dbReference>
<protein>
    <submittedName>
        <fullName evidence="2">TPM domain-containing protein</fullName>
    </submittedName>
</protein>
<accession>A0ABW7ND63</accession>
<proteinExistence type="predicted"/>
<evidence type="ECO:0000313" key="2">
    <source>
        <dbReference type="EMBL" id="MFH6984424.1"/>
    </source>
</evidence>
<comment type="caution">
    <text evidence="2">The sequence shown here is derived from an EMBL/GenBank/DDBJ whole genome shotgun (WGS) entry which is preliminary data.</text>
</comment>
<keyword evidence="3" id="KW-1185">Reference proteome</keyword>
<name>A0ABW7ND63_9BACT</name>
<keyword evidence="1" id="KW-0472">Membrane</keyword>
<dbReference type="PANTHER" id="PTHR30373">
    <property type="entry name" value="UPF0603 PROTEIN YGCG"/>
    <property type="match status" value="1"/>
</dbReference>
<sequence>MAKKYTFTESEKQQVEQAVKDLETVSCGEIVPYFVGSSDDYAEASWYVSTLLSGFTLVLVGVLSYTWMLPFRITPMEVAIVAFVALVIGFLFPLLFPQAKRWIIPKERQAQRVRQRALEAFLNEKVFETEERVGILIFVSRQEHMVLVLGDEGISRKVQTADWQTVVDEVVMGVKANQIGEGLVKAIGICKELLLKNGFVRKSTDTNELDDGLRIED</sequence>
<dbReference type="Proteomes" id="UP001610063">
    <property type="component" value="Unassembled WGS sequence"/>
</dbReference>
<keyword evidence="1" id="KW-1133">Transmembrane helix</keyword>
<evidence type="ECO:0000313" key="3">
    <source>
        <dbReference type="Proteomes" id="UP001610063"/>
    </source>
</evidence>
<evidence type="ECO:0000256" key="1">
    <source>
        <dbReference type="SAM" id="Phobius"/>
    </source>
</evidence>
<reference evidence="2 3" key="1">
    <citation type="journal article" date="2013" name="Int. J. Syst. Evol. Microbiol.">
        <title>Marinoscillum luteum sp. nov., isolated from marine sediment.</title>
        <authorList>
            <person name="Cha I.T."/>
            <person name="Park S.J."/>
            <person name="Kim S.J."/>
            <person name="Kim J.G."/>
            <person name="Jung M.Y."/>
            <person name="Shin K.S."/>
            <person name="Kwon K.K."/>
            <person name="Yang S.H."/>
            <person name="Seo Y.S."/>
            <person name="Rhee S.K."/>
        </authorList>
    </citation>
    <scope>NUCLEOTIDE SEQUENCE [LARGE SCALE GENOMIC DNA]</scope>
    <source>
        <strain evidence="2 3">KCTC 23939</strain>
    </source>
</reference>
<keyword evidence="1" id="KW-0812">Transmembrane</keyword>
<dbReference type="PANTHER" id="PTHR30373:SF8">
    <property type="entry name" value="BLL7265 PROTEIN"/>
    <property type="match status" value="1"/>
</dbReference>
<dbReference type="Gene3D" id="3.10.310.50">
    <property type="match status" value="1"/>
</dbReference>
<dbReference type="RefSeq" id="WP_395417762.1">
    <property type="nucleotide sequence ID" value="NZ_JBIPKE010000017.1"/>
</dbReference>
<gene>
    <name evidence="2" type="ORF">ACHKAR_13305</name>
</gene>